<dbReference type="PROSITE" id="PS50893">
    <property type="entry name" value="ABC_TRANSPORTER_2"/>
    <property type="match status" value="1"/>
</dbReference>
<feature type="transmembrane region" description="Helical" evidence="9">
    <location>
        <begin position="693"/>
        <end position="714"/>
    </location>
</feature>
<dbReference type="SUPFAM" id="SSF52540">
    <property type="entry name" value="P-loop containing nucleoside triphosphate hydrolases"/>
    <property type="match status" value="1"/>
</dbReference>
<dbReference type="GO" id="GO:0005886">
    <property type="term" value="C:plasma membrane"/>
    <property type="evidence" value="ECO:0007669"/>
    <property type="project" value="TreeGrafter"/>
</dbReference>
<feature type="domain" description="ABC transporter" evidence="10">
    <location>
        <begin position="94"/>
        <end position="348"/>
    </location>
</feature>
<dbReference type="InterPro" id="IPR027417">
    <property type="entry name" value="P-loop_NTPase"/>
</dbReference>
<dbReference type="GO" id="GO:0005524">
    <property type="term" value="F:ATP binding"/>
    <property type="evidence" value="ECO:0007669"/>
    <property type="project" value="UniProtKB-KW"/>
</dbReference>
<dbReference type="InterPro" id="IPR050352">
    <property type="entry name" value="ABCG_transporters"/>
</dbReference>
<dbReference type="EMBL" id="JACEEZ010022558">
    <property type="protein sequence ID" value="KAG0712294.1"/>
    <property type="molecule type" value="Genomic_DNA"/>
</dbReference>
<keyword evidence="12" id="KW-1185">Reference proteome</keyword>
<accession>A0A8J5CJ89</accession>
<feature type="transmembrane region" description="Helical" evidence="9">
    <location>
        <begin position="574"/>
        <end position="598"/>
    </location>
</feature>
<evidence type="ECO:0000256" key="2">
    <source>
        <dbReference type="ARBA" id="ARBA00005814"/>
    </source>
</evidence>
<keyword evidence="8 9" id="KW-0472">Membrane</keyword>
<evidence type="ECO:0000256" key="7">
    <source>
        <dbReference type="ARBA" id="ARBA00022989"/>
    </source>
</evidence>
<evidence type="ECO:0000256" key="9">
    <source>
        <dbReference type="SAM" id="Phobius"/>
    </source>
</evidence>
<comment type="similarity">
    <text evidence="2">Belongs to the ABC transporter superfamily. ABCG family. Eye pigment precursor importer (TC 3.A.1.204) subfamily.</text>
</comment>
<evidence type="ECO:0000256" key="4">
    <source>
        <dbReference type="ARBA" id="ARBA00022692"/>
    </source>
</evidence>
<keyword evidence="4 9" id="KW-0812">Transmembrane</keyword>
<keyword evidence="7 9" id="KW-1133">Transmembrane helix</keyword>
<keyword evidence="6" id="KW-0067">ATP-binding</keyword>
<evidence type="ECO:0000256" key="6">
    <source>
        <dbReference type="ARBA" id="ARBA00022840"/>
    </source>
</evidence>
<dbReference type="InterPro" id="IPR003593">
    <property type="entry name" value="AAA+_ATPase"/>
</dbReference>
<comment type="subcellular location">
    <subcellularLocation>
        <location evidence="1">Membrane</location>
        <topology evidence="1">Multi-pass membrane protein</topology>
    </subcellularLocation>
</comment>
<dbReference type="InterPro" id="IPR013525">
    <property type="entry name" value="ABC2_TM"/>
</dbReference>
<gene>
    <name evidence="11" type="primary">st_0</name>
    <name evidence="11" type="ORF">GWK47_018796</name>
</gene>
<evidence type="ECO:0000256" key="5">
    <source>
        <dbReference type="ARBA" id="ARBA00022741"/>
    </source>
</evidence>
<protein>
    <submittedName>
        <fullName evidence="11">Protein scarlet</fullName>
    </submittedName>
</protein>
<dbReference type="AlphaFoldDB" id="A0A8J5CJ89"/>
<proteinExistence type="inferred from homology"/>
<dbReference type="OrthoDB" id="66620at2759"/>
<reference evidence="11" key="1">
    <citation type="submission" date="2020-07" db="EMBL/GenBank/DDBJ databases">
        <title>The High-quality genome of the commercially important snow crab, Chionoecetes opilio.</title>
        <authorList>
            <person name="Jeong J.-H."/>
            <person name="Ryu S."/>
        </authorList>
    </citation>
    <scope>NUCLEOTIDE SEQUENCE</scope>
    <source>
        <strain evidence="11">MADBK_172401_WGS</strain>
        <tissue evidence="11">Digestive gland</tissue>
    </source>
</reference>
<feature type="transmembrane region" description="Helical" evidence="9">
    <location>
        <begin position="547"/>
        <end position="568"/>
    </location>
</feature>
<dbReference type="PROSITE" id="PS00211">
    <property type="entry name" value="ABC_TRANSPORTER_1"/>
    <property type="match status" value="1"/>
</dbReference>
<keyword evidence="3" id="KW-0813">Transport</keyword>
<dbReference type="InterPro" id="IPR003439">
    <property type="entry name" value="ABC_transporter-like_ATP-bd"/>
</dbReference>
<evidence type="ECO:0000256" key="1">
    <source>
        <dbReference type="ARBA" id="ARBA00004141"/>
    </source>
</evidence>
<evidence type="ECO:0000259" key="10">
    <source>
        <dbReference type="PROSITE" id="PS50893"/>
    </source>
</evidence>
<feature type="transmembrane region" description="Helical" evidence="9">
    <location>
        <begin position="610"/>
        <end position="636"/>
    </location>
</feature>
<name>A0A8J5CJ89_CHIOP</name>
<dbReference type="PANTHER" id="PTHR48041">
    <property type="entry name" value="ABC TRANSPORTER G FAMILY MEMBER 28"/>
    <property type="match status" value="1"/>
</dbReference>
<dbReference type="GO" id="GO:0016887">
    <property type="term" value="F:ATP hydrolysis activity"/>
    <property type="evidence" value="ECO:0007669"/>
    <property type="project" value="InterPro"/>
</dbReference>
<dbReference type="Gene3D" id="3.40.50.300">
    <property type="entry name" value="P-loop containing nucleotide triphosphate hydrolases"/>
    <property type="match status" value="1"/>
</dbReference>
<evidence type="ECO:0000313" key="11">
    <source>
        <dbReference type="EMBL" id="KAG0712294.1"/>
    </source>
</evidence>
<comment type="caution">
    <text evidence="11">The sequence shown here is derived from an EMBL/GenBank/DDBJ whole genome shotgun (WGS) entry which is preliminary data.</text>
</comment>
<sequence length="720" mass="80946">MSDLESDSGEARVWRRSLARNQFLVTGNPNLLGLPYFTGLEGLLGGEEDNESLLDSAQYLGNYDSSDTGSGVELVRRPPPRYGTWKPVEDGITLTWRDLSVYVPQRKTWYKSSHNHKPFKMVLNSVSGAVRPGSLVALMGASGAGKSTLMNALAHRMPGEVVVDGDILVNGHRANRSMNALSGYVHQDDLFVPSITVVEHLTFMARLRMDVRTTNGERRARVQELLKELGLSRVQHSRIGSPESEKSLSGGERKRLAFATEILTDPPLLFCDEPTTGLDAFNARKLVRMMKEMAARGKTILCTIHQPSTDVFLMFDKLLLLAEGRLAYMGSSNGALEFLDGLGHKCPSTFNPADFYIHTLAVQPGHELRSRERIKRVCDNFAVSAYAKDVELIIQYQDNRFLQFADQKSYDGSYSPATSDTASTGSTQDSIVQIIKQIPQLPGWWTQMYWLWWRAVLDSYRNPAVHGIRILQKIVMAFLIGVCYSGVEISQRGIQDIEGVLFIYITENTFPSVYAVLNVFPQELPLFLREYKNGIYRCDTYYIAKMAALMPGFFLDPIIFVTICYWIVGLRPHLYQFFMTVLVLIFTANTASSCGAMFSALFESLPIAMLMLVPFLMTMLITGGLMVNLGSLPPYIGWLKYFSWFMYSNEALTVVQWEGVKNITCETGPRVPCLKEGSAVVERYSFHDTHVPMDLICMTILFVLFHSIGFMGLMSRARRK</sequence>
<dbReference type="Proteomes" id="UP000770661">
    <property type="component" value="Unassembled WGS sequence"/>
</dbReference>
<dbReference type="PANTHER" id="PTHR48041:SF139">
    <property type="entry name" value="PROTEIN SCARLET"/>
    <property type="match status" value="1"/>
</dbReference>
<evidence type="ECO:0000313" key="12">
    <source>
        <dbReference type="Proteomes" id="UP000770661"/>
    </source>
</evidence>
<feature type="transmembrane region" description="Helical" evidence="9">
    <location>
        <begin position="470"/>
        <end position="487"/>
    </location>
</feature>
<evidence type="ECO:0000256" key="3">
    <source>
        <dbReference type="ARBA" id="ARBA00022448"/>
    </source>
</evidence>
<dbReference type="Pfam" id="PF01061">
    <property type="entry name" value="ABC2_membrane"/>
    <property type="match status" value="1"/>
</dbReference>
<dbReference type="Pfam" id="PF00005">
    <property type="entry name" value="ABC_tran"/>
    <property type="match status" value="1"/>
</dbReference>
<organism evidence="11 12">
    <name type="scientific">Chionoecetes opilio</name>
    <name type="common">Atlantic snow crab</name>
    <name type="synonym">Cancer opilio</name>
    <dbReference type="NCBI Taxonomy" id="41210"/>
    <lineage>
        <taxon>Eukaryota</taxon>
        <taxon>Metazoa</taxon>
        <taxon>Ecdysozoa</taxon>
        <taxon>Arthropoda</taxon>
        <taxon>Crustacea</taxon>
        <taxon>Multicrustacea</taxon>
        <taxon>Malacostraca</taxon>
        <taxon>Eumalacostraca</taxon>
        <taxon>Eucarida</taxon>
        <taxon>Decapoda</taxon>
        <taxon>Pleocyemata</taxon>
        <taxon>Brachyura</taxon>
        <taxon>Eubrachyura</taxon>
        <taxon>Majoidea</taxon>
        <taxon>Majidae</taxon>
        <taxon>Chionoecetes</taxon>
    </lineage>
</organism>
<dbReference type="SMART" id="SM00382">
    <property type="entry name" value="AAA"/>
    <property type="match status" value="1"/>
</dbReference>
<dbReference type="InterPro" id="IPR017871">
    <property type="entry name" value="ABC_transporter-like_CS"/>
</dbReference>
<dbReference type="GO" id="GO:0030659">
    <property type="term" value="C:cytoplasmic vesicle membrane"/>
    <property type="evidence" value="ECO:0007669"/>
    <property type="project" value="TreeGrafter"/>
</dbReference>
<dbReference type="GO" id="GO:0140359">
    <property type="term" value="F:ABC-type transporter activity"/>
    <property type="evidence" value="ECO:0007669"/>
    <property type="project" value="InterPro"/>
</dbReference>
<evidence type="ECO:0000256" key="8">
    <source>
        <dbReference type="ARBA" id="ARBA00023136"/>
    </source>
</evidence>
<keyword evidence="5" id="KW-0547">Nucleotide-binding</keyword>
<dbReference type="CDD" id="cd03213">
    <property type="entry name" value="ABCG_EPDR"/>
    <property type="match status" value="1"/>
</dbReference>